<feature type="compositionally biased region" description="Polar residues" evidence="1">
    <location>
        <begin position="247"/>
        <end position="275"/>
    </location>
</feature>
<organism evidence="2 3">
    <name type="scientific">Hevea brasiliensis</name>
    <name type="common">Para rubber tree</name>
    <name type="synonym">Siphonia brasiliensis</name>
    <dbReference type="NCBI Taxonomy" id="3981"/>
    <lineage>
        <taxon>Eukaryota</taxon>
        <taxon>Viridiplantae</taxon>
        <taxon>Streptophyta</taxon>
        <taxon>Embryophyta</taxon>
        <taxon>Tracheophyta</taxon>
        <taxon>Spermatophyta</taxon>
        <taxon>Magnoliopsida</taxon>
        <taxon>eudicotyledons</taxon>
        <taxon>Gunneridae</taxon>
        <taxon>Pentapetalae</taxon>
        <taxon>rosids</taxon>
        <taxon>fabids</taxon>
        <taxon>Malpighiales</taxon>
        <taxon>Euphorbiaceae</taxon>
        <taxon>Crotonoideae</taxon>
        <taxon>Micrandreae</taxon>
        <taxon>Hevea</taxon>
    </lineage>
</organism>
<evidence type="ECO:0000313" key="2">
    <source>
        <dbReference type="EMBL" id="KAJ9165974.1"/>
    </source>
</evidence>
<reference evidence="2 3" key="1">
    <citation type="journal article" date="2023" name="Plant Biotechnol. J.">
        <title>Chromosome-level wild Hevea brasiliensis genome provides new tools for genomic-assisted breeding and valuable loci to elevate rubber yield.</title>
        <authorList>
            <person name="Cheng H."/>
            <person name="Song X."/>
            <person name="Hu Y."/>
            <person name="Wu T."/>
            <person name="Yang Q."/>
            <person name="An Z."/>
            <person name="Feng S."/>
            <person name="Deng Z."/>
            <person name="Wu W."/>
            <person name="Zeng X."/>
            <person name="Tu M."/>
            <person name="Wang X."/>
            <person name="Huang H."/>
        </authorList>
    </citation>
    <scope>NUCLEOTIDE SEQUENCE [LARGE SCALE GENOMIC DNA]</scope>
    <source>
        <strain evidence="2">MT/VB/25A 57/8</strain>
    </source>
</reference>
<feature type="region of interest" description="Disordered" evidence="1">
    <location>
        <begin position="100"/>
        <end position="133"/>
    </location>
</feature>
<dbReference type="PANTHER" id="PTHR34792:SF1">
    <property type="entry name" value="OS02G0121500 PROTEIN"/>
    <property type="match status" value="1"/>
</dbReference>
<comment type="caution">
    <text evidence="2">The sequence shown here is derived from an EMBL/GenBank/DDBJ whole genome shotgun (WGS) entry which is preliminary data.</text>
</comment>
<dbReference type="Proteomes" id="UP001174677">
    <property type="component" value="Chromosome 12"/>
</dbReference>
<dbReference type="InterPro" id="IPR040305">
    <property type="entry name" value="At1g75730-like"/>
</dbReference>
<dbReference type="PANTHER" id="PTHR34792">
    <property type="entry name" value="OS02G0121500 PROTEIN"/>
    <property type="match status" value="1"/>
</dbReference>
<proteinExistence type="predicted"/>
<feature type="compositionally biased region" description="Basic and acidic residues" evidence="1">
    <location>
        <begin position="1"/>
        <end position="12"/>
    </location>
</feature>
<feature type="compositionally biased region" description="Basic and acidic residues" evidence="1">
    <location>
        <begin position="237"/>
        <end position="246"/>
    </location>
</feature>
<feature type="compositionally biased region" description="Polar residues" evidence="1">
    <location>
        <begin position="31"/>
        <end position="42"/>
    </location>
</feature>
<evidence type="ECO:0000256" key="1">
    <source>
        <dbReference type="SAM" id="MobiDB-lite"/>
    </source>
</evidence>
<name>A0ABQ9LDI2_HEVBR</name>
<feature type="region of interest" description="Disordered" evidence="1">
    <location>
        <begin position="1"/>
        <end position="49"/>
    </location>
</feature>
<sequence length="726" mass="79455">MIETDKSRDVRRGASRFSRQIKQSGHKFISPGSNGKATSSNGDDYEMDCELTDREQAFPSQAPSSVRSSGTIKRFNLPRKQFFDDCNGGDHISVPRKLRSAMKKRNRESLSTPFPNSKKLNHSTSGVKSPKRVGIKKPKQNLKQGAPNYSLKQNVGGPITKDEEEVVETLYALAGMFPNLDPDRNKLDSASLEASSFALPEASERHQPKLDDSVTIKEDLNLICRSRTDEDVNPASDIERSAEETTKVYSLNGPSTQELNGPSTQELNGPSTQEPSDLIIGERLHGELDSSVAQVNLHEAMVKLEEQKLPCNLANFCFPPGPHQDTGKLRQPAKLETSFLDRKTEISLAETTTIGNQPDQQHALDKSKNNGPVLWPGLSSTVSSSACRGPLSQSCAAKIPAWLGTRPGSFQNGSTGKVSKVSTDRRLWKRCAAHVYIGCLIQALQMPESKESLPMPPSQLRPHEILKQGVLMTINDLSGVRNDSNGVTSASSIVNAVGKNSNDSKSDILQHLRPHQNHSQTTLASGVYTCQKQAFNFLSLSGGGGMEPINSFNGTGNGLEPFAQVQIPYYAQNPSSLMPFSLSQTRFTPAYPDQPSVAAAQQAKLQLSPHLTSPYCAPHASSKALTKQPQQQLWAAQLAAQYRNTGTSTALTRFPSWQKNGREDSPGLMPCIPPSTSTLEVLGPKYPQTSQQQQQQQFMAITMSHARMKRQDHLIPSVCEENRVGF</sequence>
<accession>A0ABQ9LDI2</accession>
<evidence type="ECO:0008006" key="4">
    <source>
        <dbReference type="Google" id="ProtNLM"/>
    </source>
</evidence>
<evidence type="ECO:0000313" key="3">
    <source>
        <dbReference type="Proteomes" id="UP001174677"/>
    </source>
</evidence>
<feature type="region of interest" description="Disordered" evidence="1">
    <location>
        <begin position="231"/>
        <end position="276"/>
    </location>
</feature>
<keyword evidence="3" id="KW-1185">Reference proteome</keyword>
<gene>
    <name evidence="2" type="ORF">P3X46_020783</name>
</gene>
<dbReference type="EMBL" id="JARPOI010000012">
    <property type="protein sequence ID" value="KAJ9165974.1"/>
    <property type="molecule type" value="Genomic_DNA"/>
</dbReference>
<protein>
    <recommendedName>
        <fullName evidence="4">DUF4005 domain-containing protein</fullName>
    </recommendedName>
</protein>